<dbReference type="Gene3D" id="3.30.420.10">
    <property type="entry name" value="Ribonuclease H-like superfamily/Ribonuclease H"/>
    <property type="match status" value="1"/>
</dbReference>
<dbReference type="PANTHER" id="PTHR37984:SF5">
    <property type="entry name" value="PROTEIN NYNRIN-LIKE"/>
    <property type="match status" value="1"/>
</dbReference>
<dbReference type="RefSeq" id="XP_065658608.1">
    <property type="nucleotide sequence ID" value="XM_065802536.1"/>
</dbReference>
<dbReference type="Pfam" id="PF00665">
    <property type="entry name" value="rve"/>
    <property type="match status" value="1"/>
</dbReference>
<accession>A0ABM4CAB2</accession>
<organism evidence="2 3">
    <name type="scientific">Hydra vulgaris</name>
    <name type="common">Hydra</name>
    <name type="synonym">Hydra attenuata</name>
    <dbReference type="NCBI Taxonomy" id="6087"/>
    <lineage>
        <taxon>Eukaryota</taxon>
        <taxon>Metazoa</taxon>
        <taxon>Cnidaria</taxon>
        <taxon>Hydrozoa</taxon>
        <taxon>Hydroidolina</taxon>
        <taxon>Anthoathecata</taxon>
        <taxon>Aplanulata</taxon>
        <taxon>Hydridae</taxon>
        <taxon>Hydra</taxon>
    </lineage>
</organism>
<gene>
    <name evidence="3" type="primary">LOC136083127</name>
</gene>
<dbReference type="Proteomes" id="UP001652625">
    <property type="component" value="Chromosome 08"/>
</dbReference>
<evidence type="ECO:0000313" key="2">
    <source>
        <dbReference type="Proteomes" id="UP001652625"/>
    </source>
</evidence>
<evidence type="ECO:0000313" key="3">
    <source>
        <dbReference type="RefSeq" id="XP_065658608.1"/>
    </source>
</evidence>
<dbReference type="InterPro" id="IPR001584">
    <property type="entry name" value="Integrase_cat-core"/>
</dbReference>
<reference evidence="3" key="1">
    <citation type="submission" date="2025-08" db="UniProtKB">
        <authorList>
            <consortium name="RefSeq"/>
        </authorList>
    </citation>
    <scope>IDENTIFICATION</scope>
</reference>
<dbReference type="SUPFAM" id="SSF53098">
    <property type="entry name" value="Ribonuclease H-like"/>
    <property type="match status" value="1"/>
</dbReference>
<protein>
    <submittedName>
        <fullName evidence="3">Uncharacterized protein LOC136083127</fullName>
    </submittedName>
</protein>
<dbReference type="PANTHER" id="PTHR37984">
    <property type="entry name" value="PROTEIN CBG26694"/>
    <property type="match status" value="1"/>
</dbReference>
<proteinExistence type="predicted"/>
<evidence type="ECO:0000259" key="1">
    <source>
        <dbReference type="PROSITE" id="PS50994"/>
    </source>
</evidence>
<sequence>MKQVGIDLTQLPEVNCYKYLIVLIDYFSKWVEAEPLFDKIAKSVALFLYKKISRHGCFEIQINDQGHEFVNELSNELHRKTGTHQRMTSAYHPQANGLVERQNQSIKRTLVKVLEDAAIEWPFIIDGVLFSMRIRKHKSTGFSPFALLYQREPALPIDIDQIDYRYRLTIDID</sequence>
<dbReference type="PROSITE" id="PS50994">
    <property type="entry name" value="INTEGRASE"/>
    <property type="match status" value="1"/>
</dbReference>
<dbReference type="InterPro" id="IPR012337">
    <property type="entry name" value="RNaseH-like_sf"/>
</dbReference>
<keyword evidence="2" id="KW-1185">Reference proteome</keyword>
<dbReference type="InterPro" id="IPR050951">
    <property type="entry name" value="Retrovirus_Pol_polyprotein"/>
</dbReference>
<dbReference type="InterPro" id="IPR036397">
    <property type="entry name" value="RNaseH_sf"/>
</dbReference>
<name>A0ABM4CAB2_HYDVU</name>
<feature type="domain" description="Integrase catalytic" evidence="1">
    <location>
        <begin position="1"/>
        <end position="152"/>
    </location>
</feature>
<dbReference type="GeneID" id="136083127"/>